<dbReference type="Pfam" id="PF13683">
    <property type="entry name" value="rve_3"/>
    <property type="match status" value="1"/>
</dbReference>
<evidence type="ECO:0000313" key="2">
    <source>
        <dbReference type="EMBL" id="TGE11785.1"/>
    </source>
</evidence>
<comment type="caution">
    <text evidence="2">The sequence shown here is derived from an EMBL/GenBank/DDBJ whole genome shotgun (WGS) entry which is preliminary data.</text>
</comment>
<dbReference type="InterPro" id="IPR001584">
    <property type="entry name" value="Integrase_cat-core"/>
</dbReference>
<dbReference type="AlphaFoldDB" id="A0A4Z0PED2"/>
<dbReference type="OrthoDB" id="930609at2"/>
<keyword evidence="3" id="KW-1185">Reference proteome</keyword>
<protein>
    <recommendedName>
        <fullName evidence="1">Integrase catalytic domain-containing protein</fullName>
    </recommendedName>
</protein>
<name>A0A4Z0PED2_9BACT</name>
<dbReference type="InterPro" id="IPR012337">
    <property type="entry name" value="RNaseH-like_sf"/>
</dbReference>
<dbReference type="EMBL" id="SRLD01000088">
    <property type="protein sequence ID" value="TGE11785.1"/>
    <property type="molecule type" value="Genomic_DNA"/>
</dbReference>
<evidence type="ECO:0000259" key="1">
    <source>
        <dbReference type="Pfam" id="PF13683"/>
    </source>
</evidence>
<evidence type="ECO:0000313" key="3">
    <source>
        <dbReference type="Proteomes" id="UP000297739"/>
    </source>
</evidence>
<dbReference type="SUPFAM" id="SSF53098">
    <property type="entry name" value="Ribonuclease H-like"/>
    <property type="match status" value="1"/>
</dbReference>
<reference evidence="2 3" key="1">
    <citation type="submission" date="2019-04" db="EMBL/GenBank/DDBJ databases">
        <authorList>
            <person name="Feng G."/>
            <person name="Zhang J."/>
            <person name="Zhu H."/>
        </authorList>
    </citation>
    <scope>NUCLEOTIDE SEQUENCE [LARGE SCALE GENOMIC DNA]</scope>
    <source>
        <strain evidence="2 3">JCM 17223</strain>
    </source>
</reference>
<accession>A0A4Z0PED2</accession>
<sequence length="55" mass="6374">MSLTDAQSTIEQWRQEYNGFRPHRSLDNVTPDQVTAATTVELQNDLLPRNWSTLK</sequence>
<gene>
    <name evidence="2" type="ORF">E5J99_20785</name>
</gene>
<organism evidence="2 3">
    <name type="scientific">Hymenobacter elongatus</name>
    <dbReference type="NCBI Taxonomy" id="877208"/>
    <lineage>
        <taxon>Bacteria</taxon>
        <taxon>Pseudomonadati</taxon>
        <taxon>Bacteroidota</taxon>
        <taxon>Cytophagia</taxon>
        <taxon>Cytophagales</taxon>
        <taxon>Hymenobacteraceae</taxon>
        <taxon>Hymenobacter</taxon>
    </lineage>
</organism>
<dbReference type="GO" id="GO:0015074">
    <property type="term" value="P:DNA integration"/>
    <property type="evidence" value="ECO:0007669"/>
    <property type="project" value="InterPro"/>
</dbReference>
<feature type="domain" description="Integrase catalytic" evidence="1">
    <location>
        <begin position="2"/>
        <end position="31"/>
    </location>
</feature>
<proteinExistence type="predicted"/>
<dbReference type="Proteomes" id="UP000297739">
    <property type="component" value="Unassembled WGS sequence"/>
</dbReference>